<protein>
    <recommendedName>
        <fullName evidence="4">Ubiquinone biosynthesis accessory factor UbiJ</fullName>
    </recommendedName>
</protein>
<evidence type="ECO:0000313" key="2">
    <source>
        <dbReference type="EMBL" id="RRN44180.1"/>
    </source>
</evidence>
<comment type="caution">
    <text evidence="2">The sequence shown here is derived from an EMBL/GenBank/DDBJ whole genome shotgun (WGS) entry which is preliminary data.</text>
</comment>
<feature type="region of interest" description="Disordered" evidence="1">
    <location>
        <begin position="42"/>
        <end position="73"/>
    </location>
</feature>
<gene>
    <name evidence="2" type="ORF">EHV23_12560</name>
</gene>
<dbReference type="PANTHER" id="PTHR38693">
    <property type="entry name" value="UBIQUINONE BIOSYNTHESIS PROTEIN UBIJ"/>
    <property type="match status" value="1"/>
</dbReference>
<dbReference type="InterPro" id="IPR038989">
    <property type="entry name" value="UbiJ"/>
</dbReference>
<feature type="compositionally biased region" description="Low complexity" evidence="1">
    <location>
        <begin position="92"/>
        <end position="104"/>
    </location>
</feature>
<reference evidence="2 3" key="1">
    <citation type="submission" date="2018-11" db="EMBL/GenBank/DDBJ databases">
        <title>Genome sequencing of Lautropia sp. KCOM 2505 (= ChDC F240).</title>
        <authorList>
            <person name="Kook J.-K."/>
            <person name="Park S.-N."/>
            <person name="Lim Y.K."/>
        </authorList>
    </citation>
    <scope>NUCLEOTIDE SEQUENCE [LARGE SCALE GENOMIC DNA]</scope>
    <source>
        <strain evidence="2 3">KCOM 2505</strain>
    </source>
</reference>
<organism evidence="2 3">
    <name type="scientific">Lautropia dentalis</name>
    <dbReference type="NCBI Taxonomy" id="2490857"/>
    <lineage>
        <taxon>Bacteria</taxon>
        <taxon>Pseudomonadati</taxon>
        <taxon>Pseudomonadota</taxon>
        <taxon>Betaproteobacteria</taxon>
        <taxon>Burkholderiales</taxon>
        <taxon>Burkholderiaceae</taxon>
        <taxon>Lautropia</taxon>
    </lineage>
</organism>
<dbReference type="OrthoDB" id="8525483at2"/>
<dbReference type="GO" id="GO:0006744">
    <property type="term" value="P:ubiquinone biosynthetic process"/>
    <property type="evidence" value="ECO:0007669"/>
    <property type="project" value="InterPro"/>
</dbReference>
<evidence type="ECO:0000256" key="1">
    <source>
        <dbReference type="SAM" id="MobiDB-lite"/>
    </source>
</evidence>
<sequence length="264" mass="28033">MLQIPLPLAQLVLSAINHVSRQQFWLRDVMAPHAGRVVRIHVLPPSPEPDDAPFSTRRRNRARTSKTGQTPAGRSYASYLAVDAAATPGAGQAASAGAAGKDGAPSPLGLPSLQTDARIGADGSLSAVSGEEPSVVLTARPTVDAVFRAMREGPMALGATLRIEGDAMLAQALGEVARAMNWDVEEDLSRVVGDAAAHRAGQFLRDARGHAAEAGSRLRDALTDHLSSESGVLVSRPEFEAWRDDVQSLTERMERLEKQTPSSH</sequence>
<dbReference type="RefSeq" id="WP_125096375.1">
    <property type="nucleotide sequence ID" value="NZ_RRUE01000002.1"/>
</dbReference>
<proteinExistence type="predicted"/>
<dbReference type="AlphaFoldDB" id="A0A3R8LQ36"/>
<accession>A0A3R8LQ36</accession>
<name>A0A3R8LQ36_9BURK</name>
<evidence type="ECO:0000313" key="3">
    <source>
        <dbReference type="Proteomes" id="UP000270261"/>
    </source>
</evidence>
<dbReference type="Proteomes" id="UP000270261">
    <property type="component" value="Unassembled WGS sequence"/>
</dbReference>
<keyword evidence="3" id="KW-1185">Reference proteome</keyword>
<evidence type="ECO:0008006" key="4">
    <source>
        <dbReference type="Google" id="ProtNLM"/>
    </source>
</evidence>
<feature type="region of interest" description="Disordered" evidence="1">
    <location>
        <begin position="92"/>
        <end position="112"/>
    </location>
</feature>
<dbReference type="PANTHER" id="PTHR38693:SF1">
    <property type="entry name" value="UBIQUINONE BIOSYNTHESIS ACCESSORY FACTOR UBIJ"/>
    <property type="match status" value="1"/>
</dbReference>
<dbReference type="EMBL" id="RRUE01000002">
    <property type="protein sequence ID" value="RRN44180.1"/>
    <property type="molecule type" value="Genomic_DNA"/>
</dbReference>